<dbReference type="PANTHER" id="PTHR21588">
    <property type="entry name" value="COILED-COIL-HELIX-COILED-COIL-HELIX DOMAIN CONTAINING 6"/>
    <property type="match status" value="1"/>
</dbReference>
<reference evidence="2 3" key="1">
    <citation type="submission" date="2020-11" db="EMBL/GenBank/DDBJ databases">
        <authorList>
            <person name="Wallbank WR R."/>
            <person name="Pardo Diaz C."/>
            <person name="Kozak K."/>
            <person name="Martin S."/>
            <person name="Jiggins C."/>
            <person name="Moest M."/>
            <person name="Warren A I."/>
            <person name="Generalovic N T."/>
            <person name="Byers J.R.P. K."/>
            <person name="Montejo-Kovacevich G."/>
            <person name="Yen C E."/>
        </authorList>
    </citation>
    <scope>NUCLEOTIDE SEQUENCE [LARGE SCALE GENOMIC DNA]</scope>
</reference>
<feature type="compositionally biased region" description="Polar residues" evidence="1">
    <location>
        <begin position="1"/>
        <end position="16"/>
    </location>
</feature>
<protein>
    <recommendedName>
        <fullName evidence="4">MICOS complex subunit MIC19</fullName>
    </recommendedName>
</protein>
<dbReference type="EMBL" id="LR899015">
    <property type="protein sequence ID" value="CAD7093872.1"/>
    <property type="molecule type" value="Genomic_DNA"/>
</dbReference>
<organism evidence="2 3">
    <name type="scientific">Hermetia illucens</name>
    <name type="common">Black soldier fly</name>
    <dbReference type="NCBI Taxonomy" id="343691"/>
    <lineage>
        <taxon>Eukaryota</taxon>
        <taxon>Metazoa</taxon>
        <taxon>Ecdysozoa</taxon>
        <taxon>Arthropoda</taxon>
        <taxon>Hexapoda</taxon>
        <taxon>Insecta</taxon>
        <taxon>Pterygota</taxon>
        <taxon>Neoptera</taxon>
        <taxon>Endopterygota</taxon>
        <taxon>Diptera</taxon>
        <taxon>Brachycera</taxon>
        <taxon>Stratiomyomorpha</taxon>
        <taxon>Stratiomyidae</taxon>
        <taxon>Hermetiinae</taxon>
        <taxon>Hermetia</taxon>
    </lineage>
</organism>
<dbReference type="OrthoDB" id="70030at2759"/>
<dbReference type="InParanoid" id="A0A7R8Z597"/>
<proteinExistence type="predicted"/>
<feature type="region of interest" description="Disordered" evidence="1">
    <location>
        <begin position="1"/>
        <end position="83"/>
    </location>
</feature>
<dbReference type="AlphaFoldDB" id="A0A7R8Z597"/>
<name>A0A7R8Z597_HERIL</name>
<accession>A0A7R8Z597</accession>
<feature type="compositionally biased region" description="Low complexity" evidence="1">
    <location>
        <begin position="70"/>
        <end position="81"/>
    </location>
</feature>
<dbReference type="InterPro" id="IPR052632">
    <property type="entry name" value="MICOS_subunit_Mic19"/>
</dbReference>
<evidence type="ECO:0000313" key="3">
    <source>
        <dbReference type="Proteomes" id="UP000594454"/>
    </source>
</evidence>
<evidence type="ECO:0000313" key="2">
    <source>
        <dbReference type="EMBL" id="CAD7093872.1"/>
    </source>
</evidence>
<dbReference type="Proteomes" id="UP000594454">
    <property type="component" value="Chromosome 7"/>
</dbReference>
<dbReference type="FunCoup" id="A0A7R8Z597">
    <property type="interactions" value="162"/>
</dbReference>
<dbReference type="GO" id="GO:0007007">
    <property type="term" value="P:inner mitochondrial membrane organization"/>
    <property type="evidence" value="ECO:0007669"/>
    <property type="project" value="TreeGrafter"/>
</dbReference>
<gene>
    <name evidence="2" type="ORF">HERILL_LOCUS16130</name>
</gene>
<dbReference type="GO" id="GO:0061617">
    <property type="term" value="C:MICOS complex"/>
    <property type="evidence" value="ECO:0007669"/>
    <property type="project" value="TreeGrafter"/>
</dbReference>
<keyword evidence="3" id="KW-1185">Reference proteome</keyword>
<sequence length="208" mass="22869">MGASQSGQTRTVTMENPTPAGVIDISDAVVHRLRNNLAKGETATKEKPSPSTDGAGNAKQPKPVPPPSPGVGIPSSYPSPGRYSQAAFVQEHGGEPTITAIEVRRQKDAELAQNDLYWRRRMAQHEQTLNKTNAIMEKEYSAAIEDVRARFQNAPPTHQLPPCQDLKSQLIECYRAHPSESLKCAEKVTAFTNCTRQELWEKQGDVAH</sequence>
<dbReference type="PROSITE" id="PS51808">
    <property type="entry name" value="CHCH"/>
    <property type="match status" value="1"/>
</dbReference>
<dbReference type="PANTHER" id="PTHR21588:SF18">
    <property type="entry name" value="MICOS COMPLEX SUBUNIT MIC19"/>
    <property type="match status" value="1"/>
</dbReference>
<evidence type="ECO:0008006" key="4">
    <source>
        <dbReference type="Google" id="ProtNLM"/>
    </source>
</evidence>
<evidence type="ECO:0000256" key="1">
    <source>
        <dbReference type="SAM" id="MobiDB-lite"/>
    </source>
</evidence>